<protein>
    <submittedName>
        <fullName evidence="4">Terminal uridylyltransferase 4</fullName>
    </submittedName>
</protein>
<dbReference type="EMBL" id="JAAAIL010000387">
    <property type="protein sequence ID" value="KAG0276271.1"/>
    <property type="molecule type" value="Genomic_DNA"/>
</dbReference>
<accession>A0AAD4DEZ0</accession>
<proteinExistence type="predicted"/>
<dbReference type="Gene3D" id="3.30.460.10">
    <property type="entry name" value="Beta Polymerase, domain 2"/>
    <property type="match status" value="1"/>
</dbReference>
<dbReference type="AlphaFoldDB" id="A0AAD4DEZ0"/>
<dbReference type="SUPFAM" id="SSF81631">
    <property type="entry name" value="PAP/OAS1 substrate-binding domain"/>
    <property type="match status" value="1"/>
</dbReference>
<evidence type="ECO:0000259" key="3">
    <source>
        <dbReference type="Pfam" id="PF22600"/>
    </source>
</evidence>
<feature type="coiled-coil region" evidence="1">
    <location>
        <begin position="247"/>
        <end position="276"/>
    </location>
</feature>
<feature type="domain" description="Poly(A) RNA polymerase mitochondrial-like central palm" evidence="3">
    <location>
        <begin position="284"/>
        <end position="404"/>
    </location>
</feature>
<reference evidence="4" key="1">
    <citation type="journal article" date="2020" name="Fungal Divers.">
        <title>Resolving the Mortierellaceae phylogeny through synthesis of multi-gene phylogenetics and phylogenomics.</title>
        <authorList>
            <person name="Vandepol N."/>
            <person name="Liber J."/>
            <person name="Desiro A."/>
            <person name="Na H."/>
            <person name="Kennedy M."/>
            <person name="Barry K."/>
            <person name="Grigoriev I.V."/>
            <person name="Miller A.N."/>
            <person name="O'Donnell K."/>
            <person name="Stajich J.E."/>
            <person name="Bonito G."/>
        </authorList>
    </citation>
    <scope>NUCLEOTIDE SEQUENCE</scope>
    <source>
        <strain evidence="4">NRRL 28262</strain>
    </source>
</reference>
<evidence type="ECO:0000256" key="1">
    <source>
        <dbReference type="SAM" id="Coils"/>
    </source>
</evidence>
<dbReference type="GO" id="GO:0010605">
    <property type="term" value="P:negative regulation of macromolecule metabolic process"/>
    <property type="evidence" value="ECO:0007669"/>
    <property type="project" value="UniProtKB-ARBA"/>
</dbReference>
<comment type="caution">
    <text evidence="4">The sequence shown here is derived from an EMBL/GenBank/DDBJ whole genome shotgun (WGS) entry which is preliminary data.</text>
</comment>
<keyword evidence="4" id="KW-0808">Transferase</keyword>
<dbReference type="GO" id="GO:1990817">
    <property type="term" value="F:poly(A) RNA polymerase activity"/>
    <property type="evidence" value="ECO:0007669"/>
    <property type="project" value="UniProtKB-EC"/>
</dbReference>
<keyword evidence="5" id="KW-1185">Reference proteome</keyword>
<dbReference type="GO" id="GO:0031123">
    <property type="term" value="P:RNA 3'-end processing"/>
    <property type="evidence" value="ECO:0007669"/>
    <property type="project" value="TreeGrafter"/>
</dbReference>
<dbReference type="Proteomes" id="UP001194580">
    <property type="component" value="Unassembled WGS sequence"/>
</dbReference>
<name>A0AAD4DEZ0_9FUNG</name>
<evidence type="ECO:0000313" key="5">
    <source>
        <dbReference type="Proteomes" id="UP001194580"/>
    </source>
</evidence>
<dbReference type="Gene3D" id="1.10.1410.10">
    <property type="match status" value="1"/>
</dbReference>
<dbReference type="GO" id="GO:0005737">
    <property type="term" value="C:cytoplasm"/>
    <property type="evidence" value="ECO:0007669"/>
    <property type="project" value="UniProtKB-SubCell"/>
</dbReference>
<keyword evidence="1" id="KW-0175">Coiled coil</keyword>
<dbReference type="InterPro" id="IPR043519">
    <property type="entry name" value="NT_sf"/>
</dbReference>
<gene>
    <name evidence="4" type="primary">ZCCHC11</name>
    <name evidence="4" type="ORF">BGZ95_007754</name>
</gene>
<organism evidence="4 5">
    <name type="scientific">Linnemannia exigua</name>
    <dbReference type="NCBI Taxonomy" id="604196"/>
    <lineage>
        <taxon>Eukaryota</taxon>
        <taxon>Fungi</taxon>
        <taxon>Fungi incertae sedis</taxon>
        <taxon>Mucoromycota</taxon>
        <taxon>Mortierellomycotina</taxon>
        <taxon>Mortierellomycetes</taxon>
        <taxon>Mortierellales</taxon>
        <taxon>Mortierellaceae</taxon>
        <taxon>Linnemannia</taxon>
    </lineage>
</organism>
<dbReference type="PANTHER" id="PTHR12271">
    <property type="entry name" value="POLY A POLYMERASE CID PAP -RELATED"/>
    <property type="match status" value="1"/>
</dbReference>
<dbReference type="InterPro" id="IPR054708">
    <property type="entry name" value="MTPAP-like_central"/>
</dbReference>
<feature type="region of interest" description="Disordered" evidence="2">
    <location>
        <begin position="224"/>
        <end position="247"/>
    </location>
</feature>
<dbReference type="PANTHER" id="PTHR12271:SF40">
    <property type="entry name" value="POLY(A) RNA POLYMERASE GLD2"/>
    <property type="match status" value="1"/>
</dbReference>
<evidence type="ECO:0000256" key="2">
    <source>
        <dbReference type="SAM" id="MobiDB-lite"/>
    </source>
</evidence>
<dbReference type="Pfam" id="PF22600">
    <property type="entry name" value="MTPAP-like_central"/>
    <property type="match status" value="1"/>
</dbReference>
<sequence>MSINSATTLSAAEWTGILYDLILFENSGKYACDSDEYPINNIADALMNAWYWQENKGCLSNCPVDSYISKNSLYTPDGITMYINTTRRHTFSIFPYPLTVRTKNTSYHLVGINQKGVIRTDFVSLPKLSGRDQQDFLDDYAAIIPSNYHDDFATVIQHLRDNCWIHGGSGGRTRLLANGLEGVTKFSKKHNDKKRLVITHILPGELERRRAFSRQLEINAAVRQKQDFTRPDAQKPEQNRKQPQDDINILEKRLDAMRLEVEERQQLKERQEMEARAQRIASITRYMITLQTSQMPTDDIINSVQDLRQALQAGLRRYTGRENVTVHLLGSFESGLASKTSDADFTAYNFFSPNSRGNSIAELANALRWAGLPIVSFTAGKFQCDMSMDQHMGVINSKLIATYRKIDNRFLTLWFTIRLIAKKHEILSGSTRYLSSYALAMMLIVFLQDVCNPPILPRLQQQNRRQMLRRMIDGYDCSFDHNWSNHQKFGGANTTSVGQLLIDFCRFYGYTFKYATEELNPCLGVVKSRSFNPPPRSPADRRPKDWAMCVLDPFIAGRNVAGNSQKHHVAKIQKCFQEYAFGEVDVGDLKKAFER</sequence>
<dbReference type="SUPFAM" id="SSF81301">
    <property type="entry name" value="Nucleotidyltransferase"/>
    <property type="match status" value="1"/>
</dbReference>
<dbReference type="GO" id="GO:0046872">
    <property type="term" value="F:metal ion binding"/>
    <property type="evidence" value="ECO:0007669"/>
    <property type="project" value="UniProtKB-KW"/>
</dbReference>
<keyword evidence="4" id="KW-0548">Nucleotidyltransferase</keyword>
<evidence type="ECO:0000313" key="4">
    <source>
        <dbReference type="EMBL" id="KAG0276271.1"/>
    </source>
</evidence>